<keyword evidence="5 10" id="KW-0812">Transmembrane</keyword>
<evidence type="ECO:0000313" key="12">
    <source>
        <dbReference type="Proteomes" id="UP000487649"/>
    </source>
</evidence>
<protein>
    <submittedName>
        <fullName evidence="11">Preprotein translocase subunit YajC</fullName>
    </submittedName>
</protein>
<dbReference type="SMART" id="SM01323">
    <property type="entry name" value="YajC"/>
    <property type="match status" value="1"/>
</dbReference>
<evidence type="ECO:0000256" key="1">
    <source>
        <dbReference type="ARBA" id="ARBA00004162"/>
    </source>
</evidence>
<evidence type="ECO:0000256" key="8">
    <source>
        <dbReference type="ARBA" id="ARBA00023010"/>
    </source>
</evidence>
<dbReference type="EMBL" id="WMQE01000014">
    <property type="protein sequence ID" value="MTK21280.1"/>
    <property type="molecule type" value="Genomic_DNA"/>
</dbReference>
<sequence length="87" mass="9705">MSADMIVLIIQFALLGVIIYFFMIRPESKRRKAVASMQSSLNKGDRVVTIGGVHGRIHALEETTVTLINDEGAKWTFERSAIARKAE</sequence>
<dbReference type="GO" id="GO:0005886">
    <property type="term" value="C:plasma membrane"/>
    <property type="evidence" value="ECO:0007669"/>
    <property type="project" value="UniProtKB-SubCell"/>
</dbReference>
<accession>A0A9X4XGA4</accession>
<evidence type="ECO:0000256" key="5">
    <source>
        <dbReference type="ARBA" id="ARBA00022692"/>
    </source>
</evidence>
<evidence type="ECO:0000256" key="9">
    <source>
        <dbReference type="ARBA" id="ARBA00023136"/>
    </source>
</evidence>
<gene>
    <name evidence="11" type="primary">yajC</name>
    <name evidence="11" type="ORF">GMA92_07590</name>
</gene>
<reference evidence="11 12" key="1">
    <citation type="journal article" date="2019" name="Nat. Med.">
        <title>A library of human gut bacterial isolates paired with longitudinal multiomics data enables mechanistic microbiome research.</title>
        <authorList>
            <person name="Poyet M."/>
            <person name="Groussin M."/>
            <person name="Gibbons S.M."/>
            <person name="Avila-Pacheco J."/>
            <person name="Jiang X."/>
            <person name="Kearney S.M."/>
            <person name="Perrotta A.R."/>
            <person name="Berdy B."/>
            <person name="Zhao S."/>
            <person name="Lieberman T.D."/>
            <person name="Swanson P.K."/>
            <person name="Smith M."/>
            <person name="Roesemann S."/>
            <person name="Alexander J.E."/>
            <person name="Rich S.A."/>
            <person name="Livny J."/>
            <person name="Vlamakis H."/>
            <person name="Clish C."/>
            <person name="Bullock K."/>
            <person name="Deik A."/>
            <person name="Scott J."/>
            <person name="Pierce K.A."/>
            <person name="Xavier R.J."/>
            <person name="Alm E.J."/>
        </authorList>
    </citation>
    <scope>NUCLEOTIDE SEQUENCE [LARGE SCALE GENOMIC DNA]</scope>
    <source>
        <strain evidence="11 12">BIOML-A198</strain>
    </source>
</reference>
<evidence type="ECO:0000256" key="6">
    <source>
        <dbReference type="ARBA" id="ARBA00022927"/>
    </source>
</evidence>
<dbReference type="RefSeq" id="WP_006784294.1">
    <property type="nucleotide sequence ID" value="NZ_CABJBH010000005.1"/>
</dbReference>
<dbReference type="GeneID" id="60057292"/>
<keyword evidence="6" id="KW-0653">Protein transport</keyword>
<keyword evidence="4" id="KW-1003">Cell membrane</keyword>
<comment type="subcellular location">
    <subcellularLocation>
        <location evidence="1">Cell membrane</location>
        <topology evidence="1">Single-pass membrane protein</topology>
    </subcellularLocation>
</comment>
<keyword evidence="9 10" id="KW-0472">Membrane</keyword>
<dbReference type="PANTHER" id="PTHR33909:SF1">
    <property type="entry name" value="SEC TRANSLOCON ACCESSORY COMPLEX SUBUNIT YAJC"/>
    <property type="match status" value="1"/>
</dbReference>
<organism evidence="11 12">
    <name type="scientific">Turicibacter sanguinis</name>
    <dbReference type="NCBI Taxonomy" id="154288"/>
    <lineage>
        <taxon>Bacteria</taxon>
        <taxon>Bacillati</taxon>
        <taxon>Bacillota</taxon>
        <taxon>Erysipelotrichia</taxon>
        <taxon>Erysipelotrichales</taxon>
        <taxon>Turicibacteraceae</taxon>
        <taxon>Turicibacter</taxon>
    </lineage>
</organism>
<proteinExistence type="inferred from homology"/>
<dbReference type="NCBIfam" id="TIGR00739">
    <property type="entry name" value="yajC"/>
    <property type="match status" value="1"/>
</dbReference>
<evidence type="ECO:0000313" key="11">
    <source>
        <dbReference type="EMBL" id="MTK21280.1"/>
    </source>
</evidence>
<comment type="caution">
    <text evidence="11">The sequence shown here is derived from an EMBL/GenBank/DDBJ whole genome shotgun (WGS) entry which is preliminary data.</text>
</comment>
<name>A0A9X4XGA4_9FIRM</name>
<keyword evidence="3" id="KW-0813">Transport</keyword>
<dbReference type="Proteomes" id="UP000487649">
    <property type="component" value="Unassembled WGS sequence"/>
</dbReference>
<dbReference type="PRINTS" id="PR01853">
    <property type="entry name" value="YAJCTRNLCASE"/>
</dbReference>
<evidence type="ECO:0000256" key="7">
    <source>
        <dbReference type="ARBA" id="ARBA00022989"/>
    </source>
</evidence>
<evidence type="ECO:0000256" key="2">
    <source>
        <dbReference type="ARBA" id="ARBA00006742"/>
    </source>
</evidence>
<comment type="similarity">
    <text evidence="2">Belongs to the YajC family.</text>
</comment>
<dbReference type="OrthoDB" id="9800132at2"/>
<evidence type="ECO:0000256" key="10">
    <source>
        <dbReference type="SAM" id="Phobius"/>
    </source>
</evidence>
<keyword evidence="7 10" id="KW-1133">Transmembrane helix</keyword>
<feature type="transmembrane region" description="Helical" evidence="10">
    <location>
        <begin position="6"/>
        <end position="23"/>
    </location>
</feature>
<dbReference type="PANTHER" id="PTHR33909">
    <property type="entry name" value="SEC TRANSLOCON ACCESSORY COMPLEX SUBUNIT YAJC"/>
    <property type="match status" value="1"/>
</dbReference>
<evidence type="ECO:0000256" key="3">
    <source>
        <dbReference type="ARBA" id="ARBA00022448"/>
    </source>
</evidence>
<dbReference type="InterPro" id="IPR003849">
    <property type="entry name" value="Preprotein_translocase_YajC"/>
</dbReference>
<evidence type="ECO:0000256" key="4">
    <source>
        <dbReference type="ARBA" id="ARBA00022475"/>
    </source>
</evidence>
<keyword evidence="8" id="KW-0811">Translocation</keyword>
<dbReference type="Pfam" id="PF02699">
    <property type="entry name" value="YajC"/>
    <property type="match status" value="1"/>
</dbReference>
<dbReference type="GO" id="GO:0015031">
    <property type="term" value="P:protein transport"/>
    <property type="evidence" value="ECO:0007669"/>
    <property type="project" value="UniProtKB-KW"/>
</dbReference>
<dbReference type="AlphaFoldDB" id="A0A9X4XGA4"/>